<proteinExistence type="predicted"/>
<dbReference type="AlphaFoldDB" id="A0A8X6IZ08"/>
<reference evidence="4" key="1">
    <citation type="submission" date="2020-08" db="EMBL/GenBank/DDBJ databases">
        <title>Multicomponent nature underlies the extraordinary mechanical properties of spider dragline silk.</title>
        <authorList>
            <person name="Kono N."/>
            <person name="Nakamura H."/>
            <person name="Mori M."/>
            <person name="Yoshida Y."/>
            <person name="Ohtoshi R."/>
            <person name="Malay A.D."/>
            <person name="Moran D.A.P."/>
            <person name="Tomita M."/>
            <person name="Numata K."/>
            <person name="Arakawa K."/>
        </authorList>
    </citation>
    <scope>NUCLEOTIDE SEQUENCE</scope>
</reference>
<dbReference type="InterPro" id="IPR035892">
    <property type="entry name" value="C2_domain_sf"/>
</dbReference>
<keyword evidence="5" id="KW-1185">Reference proteome</keyword>
<feature type="coiled-coil region" evidence="1">
    <location>
        <begin position="142"/>
        <end position="169"/>
    </location>
</feature>
<organism evidence="4 5">
    <name type="scientific">Trichonephila inaurata madagascariensis</name>
    <dbReference type="NCBI Taxonomy" id="2747483"/>
    <lineage>
        <taxon>Eukaryota</taxon>
        <taxon>Metazoa</taxon>
        <taxon>Ecdysozoa</taxon>
        <taxon>Arthropoda</taxon>
        <taxon>Chelicerata</taxon>
        <taxon>Arachnida</taxon>
        <taxon>Araneae</taxon>
        <taxon>Araneomorphae</taxon>
        <taxon>Entelegynae</taxon>
        <taxon>Araneoidea</taxon>
        <taxon>Nephilidae</taxon>
        <taxon>Trichonephila</taxon>
        <taxon>Trichonephila inaurata</taxon>
    </lineage>
</organism>
<comment type="caution">
    <text evidence="4">The sequence shown here is derived from an EMBL/GenBank/DDBJ whole genome shotgun (WGS) entry which is preliminary data.</text>
</comment>
<dbReference type="SUPFAM" id="SSF49562">
    <property type="entry name" value="C2 domain (Calcium/lipid-binding domain, CaLB)"/>
    <property type="match status" value="1"/>
</dbReference>
<name>A0A8X6IZ08_9ARAC</name>
<feature type="region of interest" description="Disordered" evidence="2">
    <location>
        <begin position="179"/>
        <end position="207"/>
    </location>
</feature>
<sequence length="207" mass="23397">MLSSNPQFKKELRQTTAVRLNLGSVSHFTKVIENTNGDVIFDQWFEWPVGSPVQSHEVLEIVLLNYNKYFSNKIVGTYGLVLQKLIEDGHLRVSDSLVDVNNMPTEIVLLFDVSYNAPDGSVGEWSTTAMQGESFEDDRQALIVIEHNIANLERSINNRQQQQQQAAQDVEFHVAPRNSGSALSLVSPRSPERKRCVTNTRHAQFDL</sequence>
<dbReference type="EMBL" id="BMAV01028188">
    <property type="protein sequence ID" value="GFS65712.1"/>
    <property type="molecule type" value="Genomic_DNA"/>
</dbReference>
<accession>A0A8X6IZ08</accession>
<protein>
    <submittedName>
        <fullName evidence="4">Otoferlin</fullName>
    </submittedName>
</protein>
<keyword evidence="1" id="KW-0175">Coiled coil</keyword>
<feature type="domain" description="C2" evidence="3">
    <location>
        <begin position="1"/>
        <end position="95"/>
    </location>
</feature>
<evidence type="ECO:0000259" key="3">
    <source>
        <dbReference type="PROSITE" id="PS50004"/>
    </source>
</evidence>
<evidence type="ECO:0000313" key="5">
    <source>
        <dbReference type="Proteomes" id="UP000886998"/>
    </source>
</evidence>
<evidence type="ECO:0000256" key="2">
    <source>
        <dbReference type="SAM" id="MobiDB-lite"/>
    </source>
</evidence>
<dbReference type="InterPro" id="IPR000008">
    <property type="entry name" value="C2_dom"/>
</dbReference>
<dbReference type="OrthoDB" id="6422949at2759"/>
<dbReference type="Proteomes" id="UP000886998">
    <property type="component" value="Unassembled WGS sequence"/>
</dbReference>
<feature type="compositionally biased region" description="Polar residues" evidence="2">
    <location>
        <begin position="197"/>
        <end position="207"/>
    </location>
</feature>
<dbReference type="PROSITE" id="PS50004">
    <property type="entry name" value="C2"/>
    <property type="match status" value="1"/>
</dbReference>
<gene>
    <name evidence="4" type="primary">otof</name>
    <name evidence="4" type="ORF">TNIN_493101</name>
</gene>
<evidence type="ECO:0000256" key="1">
    <source>
        <dbReference type="SAM" id="Coils"/>
    </source>
</evidence>
<dbReference type="Gene3D" id="2.60.40.150">
    <property type="entry name" value="C2 domain"/>
    <property type="match status" value="1"/>
</dbReference>
<evidence type="ECO:0000313" key="4">
    <source>
        <dbReference type="EMBL" id="GFS65712.1"/>
    </source>
</evidence>